<keyword evidence="4 6" id="KW-0472">Membrane</keyword>
<feature type="transmembrane region" description="Helical" evidence="6">
    <location>
        <begin position="505"/>
        <end position="525"/>
    </location>
</feature>
<dbReference type="GO" id="GO:0005886">
    <property type="term" value="C:plasma membrane"/>
    <property type="evidence" value="ECO:0007669"/>
    <property type="project" value="TreeGrafter"/>
</dbReference>
<keyword evidence="8" id="KW-1185">Reference proteome</keyword>
<evidence type="ECO:0000256" key="6">
    <source>
        <dbReference type="SAM" id="Phobius"/>
    </source>
</evidence>
<evidence type="ECO:0000313" key="8">
    <source>
        <dbReference type="Proteomes" id="UP001392437"/>
    </source>
</evidence>
<accession>A0AAW0R8D5</accession>
<feature type="region of interest" description="Disordered" evidence="5">
    <location>
        <begin position="1"/>
        <end position="75"/>
    </location>
</feature>
<dbReference type="Pfam" id="PF02535">
    <property type="entry name" value="Zip"/>
    <property type="match status" value="3"/>
</dbReference>
<evidence type="ECO:0000313" key="7">
    <source>
        <dbReference type="EMBL" id="KAK8130065.1"/>
    </source>
</evidence>
<reference evidence="7 8" key="1">
    <citation type="submission" date="2023-01" db="EMBL/GenBank/DDBJ databases">
        <title>Analysis of 21 Apiospora genomes using comparative genomics revels a genus with tremendous synthesis potential of carbohydrate active enzymes and secondary metabolites.</title>
        <authorList>
            <person name="Sorensen T."/>
        </authorList>
    </citation>
    <scope>NUCLEOTIDE SEQUENCE [LARGE SCALE GENOMIC DNA]</scope>
    <source>
        <strain evidence="7 8">CBS 117206</strain>
    </source>
</reference>
<dbReference type="Proteomes" id="UP001392437">
    <property type="component" value="Unassembled WGS sequence"/>
</dbReference>
<dbReference type="GO" id="GO:0005385">
    <property type="term" value="F:zinc ion transmembrane transporter activity"/>
    <property type="evidence" value="ECO:0007669"/>
    <property type="project" value="TreeGrafter"/>
</dbReference>
<feature type="region of interest" description="Disordered" evidence="5">
    <location>
        <begin position="131"/>
        <end position="172"/>
    </location>
</feature>
<dbReference type="PANTHER" id="PTHR11040:SF44">
    <property type="entry name" value="PROTEIN ZNTC-RELATED"/>
    <property type="match status" value="1"/>
</dbReference>
<dbReference type="AlphaFoldDB" id="A0AAW0R8D5"/>
<name>A0AAW0R8D5_9PEZI</name>
<protein>
    <submittedName>
        <fullName evidence="7">Zinc transporter 3</fullName>
    </submittedName>
</protein>
<feature type="compositionally biased region" description="Polar residues" evidence="5">
    <location>
        <begin position="19"/>
        <end position="35"/>
    </location>
</feature>
<evidence type="ECO:0000256" key="5">
    <source>
        <dbReference type="SAM" id="MobiDB-lite"/>
    </source>
</evidence>
<feature type="transmembrane region" description="Helical" evidence="6">
    <location>
        <begin position="331"/>
        <end position="352"/>
    </location>
</feature>
<evidence type="ECO:0000256" key="3">
    <source>
        <dbReference type="ARBA" id="ARBA00022989"/>
    </source>
</evidence>
<evidence type="ECO:0000256" key="2">
    <source>
        <dbReference type="ARBA" id="ARBA00022692"/>
    </source>
</evidence>
<feature type="transmembrane region" description="Helical" evidence="6">
    <location>
        <begin position="289"/>
        <end position="311"/>
    </location>
</feature>
<sequence length="529" mass="54887">MDASLTRVASPIGRGLGNTDGTACSPTAADNNNRASHFDDCIPPSPRPSRTAITTAPPCKQTNLDPPPSCMSHEGRARETDLAGTSSRFCMFGTAEYQILGQASATTPPPPAYTDCHSHGADMFCVGPDGNDVEVAPEGGAQKSGGEPAGGHGHGHDHDHDHTHGEGDASSAQGGVNCHFHAGVEHCVGAGQSEGAASAVSCGRRDRDYNIPLRIGLLFVVLATSFLGAAVPIFLTPILPGRLGVIFVILKQFGTGVIISTAFVHLFTHASLMFGNECLKDQIKFEGTTAAIVMAGLVVSFFVDYGCHRLAKSLAGGNKTAVSAKLNDDMVSVLILEAGIIFHSILIGLTLVVAGDSFFVTLFIVILFHQMFEGIALGTRIATLRQHTPSSVTDVSHLPSVEPKTAGSSDGGSHGTPSLEVASSSKPVSLWKKLLMAAIFGITTPIGMAIGIGVLQHFNGKDPSTLVAIGTLDALSAGILLWVGLVEMWARDWIFGGGELVDAGAALTTCASVGLLAGMALMSFLGKWA</sequence>
<feature type="transmembrane region" description="Helical" evidence="6">
    <location>
        <begin position="359"/>
        <end position="382"/>
    </location>
</feature>
<proteinExistence type="predicted"/>
<feature type="transmembrane region" description="Helical" evidence="6">
    <location>
        <begin position="215"/>
        <end position="239"/>
    </location>
</feature>
<evidence type="ECO:0000256" key="1">
    <source>
        <dbReference type="ARBA" id="ARBA00004141"/>
    </source>
</evidence>
<gene>
    <name evidence="7" type="ORF">PG999_002445</name>
</gene>
<feature type="transmembrane region" description="Helical" evidence="6">
    <location>
        <begin position="245"/>
        <end position="268"/>
    </location>
</feature>
<evidence type="ECO:0000256" key="4">
    <source>
        <dbReference type="ARBA" id="ARBA00023136"/>
    </source>
</evidence>
<dbReference type="EMBL" id="JAQQWP010000002">
    <property type="protein sequence ID" value="KAK8130065.1"/>
    <property type="molecule type" value="Genomic_DNA"/>
</dbReference>
<feature type="transmembrane region" description="Helical" evidence="6">
    <location>
        <begin position="466"/>
        <end position="485"/>
    </location>
</feature>
<comment type="caution">
    <text evidence="7">The sequence shown here is derived from an EMBL/GenBank/DDBJ whole genome shotgun (WGS) entry which is preliminary data.</text>
</comment>
<feature type="region of interest" description="Disordered" evidence="5">
    <location>
        <begin position="391"/>
        <end position="421"/>
    </location>
</feature>
<keyword evidence="3 6" id="KW-1133">Transmembrane helix</keyword>
<feature type="transmembrane region" description="Helical" evidence="6">
    <location>
        <begin position="434"/>
        <end position="454"/>
    </location>
</feature>
<comment type="subcellular location">
    <subcellularLocation>
        <location evidence="1">Membrane</location>
        <topology evidence="1">Multi-pass membrane protein</topology>
    </subcellularLocation>
</comment>
<feature type="compositionally biased region" description="Basic and acidic residues" evidence="5">
    <location>
        <begin position="154"/>
        <end position="167"/>
    </location>
</feature>
<organism evidence="7 8">
    <name type="scientific">Apiospora kogelbergensis</name>
    <dbReference type="NCBI Taxonomy" id="1337665"/>
    <lineage>
        <taxon>Eukaryota</taxon>
        <taxon>Fungi</taxon>
        <taxon>Dikarya</taxon>
        <taxon>Ascomycota</taxon>
        <taxon>Pezizomycotina</taxon>
        <taxon>Sordariomycetes</taxon>
        <taxon>Xylariomycetidae</taxon>
        <taxon>Amphisphaeriales</taxon>
        <taxon>Apiosporaceae</taxon>
        <taxon>Apiospora</taxon>
    </lineage>
</organism>
<keyword evidence="2 6" id="KW-0812">Transmembrane</keyword>
<dbReference type="PANTHER" id="PTHR11040">
    <property type="entry name" value="ZINC/IRON TRANSPORTER"/>
    <property type="match status" value="1"/>
</dbReference>
<dbReference type="InterPro" id="IPR003689">
    <property type="entry name" value="ZIP"/>
</dbReference>